<feature type="compositionally biased region" description="Basic residues" evidence="1">
    <location>
        <begin position="358"/>
        <end position="374"/>
    </location>
</feature>
<dbReference type="AlphaFoldDB" id="A0A1I4LA60"/>
<evidence type="ECO:0000256" key="1">
    <source>
        <dbReference type="SAM" id="MobiDB-lite"/>
    </source>
</evidence>
<accession>A0A1I4LA60</accession>
<dbReference type="Gene3D" id="3.60.15.10">
    <property type="entry name" value="Ribonuclease Z/Hydroxyacylglutathione hydrolase-like"/>
    <property type="match status" value="1"/>
</dbReference>
<dbReference type="RefSeq" id="WP_165616527.1">
    <property type="nucleotide sequence ID" value="NZ_FOSV01000028.1"/>
</dbReference>
<reference evidence="3" key="1">
    <citation type="submission" date="2016-10" db="EMBL/GenBank/DDBJ databases">
        <authorList>
            <person name="Varghese N."/>
            <person name="Submissions S."/>
        </authorList>
    </citation>
    <scope>NUCLEOTIDE SEQUENCE [LARGE SCALE GENOMIC DNA]</scope>
    <source>
        <strain evidence="3">CGMCC 1.6474</strain>
    </source>
</reference>
<feature type="compositionally biased region" description="Basic and acidic residues" evidence="1">
    <location>
        <begin position="375"/>
        <end position="385"/>
    </location>
</feature>
<proteinExistence type="predicted"/>
<keyword evidence="3" id="KW-1185">Reference proteome</keyword>
<feature type="compositionally biased region" description="Basic and acidic residues" evidence="1">
    <location>
        <begin position="325"/>
        <end position="343"/>
    </location>
</feature>
<evidence type="ECO:0000313" key="3">
    <source>
        <dbReference type="Proteomes" id="UP000198804"/>
    </source>
</evidence>
<evidence type="ECO:0008006" key="4">
    <source>
        <dbReference type="Google" id="ProtNLM"/>
    </source>
</evidence>
<protein>
    <recommendedName>
        <fullName evidence="4">Metallo-beta-lactamase superfamily protein</fullName>
    </recommendedName>
</protein>
<feature type="region of interest" description="Disordered" evidence="1">
    <location>
        <begin position="290"/>
        <end position="408"/>
    </location>
</feature>
<dbReference type="Proteomes" id="UP000198804">
    <property type="component" value="Unassembled WGS sequence"/>
</dbReference>
<dbReference type="SUPFAM" id="SSF56281">
    <property type="entry name" value="Metallo-hydrolase/oxidoreductase"/>
    <property type="match status" value="1"/>
</dbReference>
<gene>
    <name evidence="2" type="ORF">SAMN04488125_12847</name>
</gene>
<organism evidence="2 3">
    <name type="scientific">Methylorubrum salsuginis</name>
    <dbReference type="NCBI Taxonomy" id="414703"/>
    <lineage>
        <taxon>Bacteria</taxon>
        <taxon>Pseudomonadati</taxon>
        <taxon>Pseudomonadota</taxon>
        <taxon>Alphaproteobacteria</taxon>
        <taxon>Hyphomicrobiales</taxon>
        <taxon>Methylobacteriaceae</taxon>
        <taxon>Methylorubrum</taxon>
    </lineage>
</organism>
<dbReference type="EMBL" id="FOSV01000028">
    <property type="protein sequence ID" value="SFL87918.1"/>
    <property type="molecule type" value="Genomic_DNA"/>
</dbReference>
<sequence length="408" mass="46522">MTAYVTFYPLGDADSALIDLADKRKVLVDFGNQRNPDKADDPRCDLAAELRANLRKAGRDSFDVVCFTHLDDDHCCRTGEFFWLDHAKAYQGEGRIRINELWVPACALTEEGLKGDARLVQAEARHRLREKKGIRIFSRAERLKAWMEQEELDYETRKHLFVDAGKLVPGFSKDGPERAEFFVHSPFAWRQDENTVVDRNGDAVAFQVTFKEATHETYALFGSDLDHDALSDIVKITRRYGNADRLRWDLMKLPHHCSYLSLGPERGEDETVAVDEVKWLFETQGQKNCTIVSPSRPIPIAGTDGDKDSQPPHRQAANHHRRVAREKGGTFRVTMEEPRKDAPKPSGSRSAGSDWLWRSRRRASSLRRRRHRRARADADGLDRRMGLGARSSRACARDRTSGRVILGR</sequence>
<dbReference type="STRING" id="414703.SAMN04488125_12847"/>
<evidence type="ECO:0000313" key="2">
    <source>
        <dbReference type="EMBL" id="SFL87918.1"/>
    </source>
</evidence>
<name>A0A1I4LA60_9HYPH</name>
<dbReference type="InterPro" id="IPR036866">
    <property type="entry name" value="RibonucZ/Hydroxyglut_hydro"/>
</dbReference>